<evidence type="ECO:0000256" key="5">
    <source>
        <dbReference type="ARBA" id="ARBA00038306"/>
    </source>
</evidence>
<dbReference type="RefSeq" id="WP_238197142.1">
    <property type="nucleotide sequence ID" value="NZ_BPQZ01000016.1"/>
</dbReference>
<feature type="signal peptide" evidence="6">
    <location>
        <begin position="1"/>
        <end position="20"/>
    </location>
</feature>
<evidence type="ECO:0000256" key="3">
    <source>
        <dbReference type="ARBA" id="ARBA00023136"/>
    </source>
</evidence>
<dbReference type="SUPFAM" id="SSF56925">
    <property type="entry name" value="OMPA-like"/>
    <property type="match status" value="1"/>
</dbReference>
<feature type="chain" id="PRO_5041273288" description="Outer membrane protein beta-barrel domain-containing protein" evidence="6">
    <location>
        <begin position="21"/>
        <end position="568"/>
    </location>
</feature>
<feature type="domain" description="Outer membrane protein beta-barrel" evidence="7">
    <location>
        <begin position="57"/>
        <end position="243"/>
    </location>
</feature>
<dbReference type="InterPro" id="IPR051692">
    <property type="entry name" value="OMP-like"/>
</dbReference>
<evidence type="ECO:0000256" key="6">
    <source>
        <dbReference type="SAM" id="SignalP"/>
    </source>
</evidence>
<organism evidence="8 9">
    <name type="scientific">Methylobacterium tardum</name>
    <dbReference type="NCBI Taxonomy" id="374432"/>
    <lineage>
        <taxon>Bacteria</taxon>
        <taxon>Pseudomonadati</taxon>
        <taxon>Pseudomonadota</taxon>
        <taxon>Alphaproteobacteria</taxon>
        <taxon>Hyphomicrobiales</taxon>
        <taxon>Methylobacteriaceae</taxon>
        <taxon>Methylobacterium</taxon>
    </lineage>
</organism>
<evidence type="ECO:0000256" key="2">
    <source>
        <dbReference type="ARBA" id="ARBA00022729"/>
    </source>
</evidence>
<evidence type="ECO:0000256" key="4">
    <source>
        <dbReference type="ARBA" id="ARBA00023237"/>
    </source>
</evidence>
<dbReference type="Gene3D" id="2.40.128.90">
    <property type="entry name" value="OMPT-like"/>
    <property type="match status" value="1"/>
</dbReference>
<dbReference type="InterPro" id="IPR053724">
    <property type="entry name" value="OMP_A26_sf"/>
</dbReference>
<dbReference type="EMBL" id="BSPL01000014">
    <property type="protein sequence ID" value="GLS70360.1"/>
    <property type="molecule type" value="Genomic_DNA"/>
</dbReference>
<keyword evidence="9" id="KW-1185">Reference proteome</keyword>
<dbReference type="PANTHER" id="PTHR34001">
    <property type="entry name" value="BLL7405 PROTEIN"/>
    <property type="match status" value="1"/>
</dbReference>
<comment type="subcellular location">
    <subcellularLocation>
        <location evidence="1">Cell outer membrane</location>
    </subcellularLocation>
</comment>
<dbReference type="Proteomes" id="UP001157440">
    <property type="component" value="Unassembled WGS sequence"/>
</dbReference>
<dbReference type="Gene3D" id="2.40.160.20">
    <property type="match status" value="1"/>
</dbReference>
<dbReference type="PANTHER" id="PTHR34001:SF3">
    <property type="entry name" value="BLL7405 PROTEIN"/>
    <property type="match status" value="1"/>
</dbReference>
<dbReference type="GO" id="GO:0009279">
    <property type="term" value="C:cell outer membrane"/>
    <property type="evidence" value="ECO:0007669"/>
    <property type="project" value="UniProtKB-SubCell"/>
</dbReference>
<keyword evidence="2 6" id="KW-0732">Signal</keyword>
<keyword evidence="3" id="KW-0472">Membrane</keyword>
<dbReference type="InterPro" id="IPR011250">
    <property type="entry name" value="OMP/PagP_B-barrel"/>
</dbReference>
<reference evidence="9" key="1">
    <citation type="journal article" date="2019" name="Int. J. Syst. Evol. Microbiol.">
        <title>The Global Catalogue of Microorganisms (GCM) 10K type strain sequencing project: providing services to taxonomists for standard genome sequencing and annotation.</title>
        <authorList>
            <consortium name="The Broad Institute Genomics Platform"/>
            <consortium name="The Broad Institute Genome Sequencing Center for Infectious Disease"/>
            <person name="Wu L."/>
            <person name="Ma J."/>
        </authorList>
    </citation>
    <scope>NUCLEOTIDE SEQUENCE [LARGE SCALE GENOMIC DNA]</scope>
    <source>
        <strain evidence="9">NBRC 103632</strain>
    </source>
</reference>
<name>A0AA37WQU4_9HYPH</name>
<gene>
    <name evidence="8" type="ORF">GCM10007890_23730</name>
</gene>
<dbReference type="InterPro" id="IPR027385">
    <property type="entry name" value="Beta-barrel_OMP"/>
</dbReference>
<dbReference type="SUPFAM" id="SSF69917">
    <property type="entry name" value="OMPT-like"/>
    <property type="match status" value="1"/>
</dbReference>
<proteinExistence type="inferred from homology"/>
<evidence type="ECO:0000313" key="8">
    <source>
        <dbReference type="EMBL" id="GLS70360.1"/>
    </source>
</evidence>
<dbReference type="Pfam" id="PF13505">
    <property type="entry name" value="OMP_b-brl"/>
    <property type="match status" value="1"/>
</dbReference>
<evidence type="ECO:0000259" key="7">
    <source>
        <dbReference type="Pfam" id="PF13505"/>
    </source>
</evidence>
<sequence>MHRILSAGLVMGLLSSTALSADLAHNPKSEPVAPSVFTWSGVYGGLFAGFGVLDSATQFLCAGPDGRAGAAGCPVLPSRRGTDDGFIAGGEVGGNWEVGSGFVVGAAADYQFTRLWDYGEREGRFTNSGSRALIFRVAHAGQRLDQLAILRGKVGFALGPTLIYGTGGLAFGNVRIDSNLTAFNRSVFDAREGEVRTGYAVGAGLEHAFTDHLSAKVEGLYYDLGSRSVLAAPIGRVLLGYRAGARIATDGFLTRVGLNYRFGAGLPSDGPAAPSPWAIAGGLRYFYSSGGPRYTLGDPFKPGQVNSRLTYAGADAHSGESFARVAHAPTGLFAKGFLGAGGVTAGRLADEDFPPLESRYSKTLSPIKDGDIGYGVIDFGYDVLRRDGFSLGGFVGYLYDAELLNGHGCQQVARSGICAGQYAVPDQVKVLGETLRWNALRVGLIGEARFDRVRLSLEGAYLPAVSLEGVDRHWLRPDINPLPQQGRGDGYFAEGIVSYDVTPRVSVGVGGRYWRMQTDSGSVKFPTYPRSPTKFETDRYGAFAQISYRLADFGLGEANAPATLVRKD</sequence>
<comment type="caution">
    <text evidence="8">The sequence shown here is derived from an EMBL/GenBank/DDBJ whole genome shotgun (WGS) entry which is preliminary data.</text>
</comment>
<dbReference type="AlphaFoldDB" id="A0AA37WQU4"/>
<keyword evidence="4" id="KW-0998">Cell outer membrane</keyword>
<comment type="similarity">
    <text evidence="5">Belongs to the Omp25/RopB family.</text>
</comment>
<evidence type="ECO:0000313" key="9">
    <source>
        <dbReference type="Proteomes" id="UP001157440"/>
    </source>
</evidence>
<accession>A0AA37WQU4</accession>
<protein>
    <recommendedName>
        <fullName evidence="7">Outer membrane protein beta-barrel domain-containing protein</fullName>
    </recommendedName>
</protein>
<dbReference type="GO" id="GO:0004190">
    <property type="term" value="F:aspartic-type endopeptidase activity"/>
    <property type="evidence" value="ECO:0007669"/>
    <property type="project" value="InterPro"/>
</dbReference>
<evidence type="ECO:0000256" key="1">
    <source>
        <dbReference type="ARBA" id="ARBA00004442"/>
    </source>
</evidence>
<dbReference type="InterPro" id="IPR020080">
    <property type="entry name" value="OM_adhesin/peptidase_omptin"/>
</dbReference>